<evidence type="ECO:0000313" key="2">
    <source>
        <dbReference type="EMBL" id="QEE27046.1"/>
    </source>
</evidence>
<name>A0A5B9EA98_9BACT</name>
<feature type="transmembrane region" description="Helical" evidence="1">
    <location>
        <begin position="113"/>
        <end position="139"/>
    </location>
</feature>
<keyword evidence="1" id="KW-0812">Transmembrane</keyword>
<dbReference type="EMBL" id="CP042806">
    <property type="protein sequence ID" value="QEE27046.1"/>
    <property type="molecule type" value="Genomic_DNA"/>
</dbReference>
<keyword evidence="1" id="KW-0472">Membrane</keyword>
<dbReference type="RefSeq" id="WP_147646241.1">
    <property type="nucleotide sequence ID" value="NZ_CP042806.1"/>
</dbReference>
<feature type="transmembrane region" description="Helical" evidence="1">
    <location>
        <begin position="196"/>
        <end position="217"/>
    </location>
</feature>
<evidence type="ECO:0000313" key="3">
    <source>
        <dbReference type="Proteomes" id="UP000321820"/>
    </source>
</evidence>
<feature type="transmembrane region" description="Helical" evidence="1">
    <location>
        <begin position="57"/>
        <end position="77"/>
    </location>
</feature>
<dbReference type="KEGG" id="talb:FTW19_02885"/>
<gene>
    <name evidence="2" type="ORF">FTW19_02885</name>
</gene>
<dbReference type="Proteomes" id="UP000321820">
    <property type="component" value="Chromosome"/>
</dbReference>
<keyword evidence="1" id="KW-1133">Transmembrane helix</keyword>
<feature type="transmembrane region" description="Helical" evidence="1">
    <location>
        <begin position="83"/>
        <end position="101"/>
    </location>
</feature>
<protein>
    <submittedName>
        <fullName evidence="2">Hydrogenase maturation nickel metallochaperone HypA</fullName>
    </submittedName>
</protein>
<organism evidence="2 3">
    <name type="scientific">Terriglobus albidus</name>
    <dbReference type="NCBI Taxonomy" id="1592106"/>
    <lineage>
        <taxon>Bacteria</taxon>
        <taxon>Pseudomonadati</taxon>
        <taxon>Acidobacteriota</taxon>
        <taxon>Terriglobia</taxon>
        <taxon>Terriglobales</taxon>
        <taxon>Acidobacteriaceae</taxon>
        <taxon>Terriglobus</taxon>
    </lineage>
</organism>
<keyword evidence="3" id="KW-1185">Reference proteome</keyword>
<sequence>MEAICHRCHQSFPADSAFCPHCGAAQLYVTAEQMEDEAAAGNLPPLQRVSRIDWHRALLSSLVVAAAAAVLSALAVLVPVLSIARFLWILTASTTTLWFYLKPAPNRPMDGGIGARLGTVTGLAVSFLTTFSTALLMVIQRYVLHRGAAMDAAFADMLNRLGEFYKSVGIDAQQQQLVFSLLRSPEGHAGQMLSEFAMRAVFITAFLALVGAISGMARKSRRRVAG</sequence>
<accession>A0A5B9EA98</accession>
<proteinExistence type="predicted"/>
<reference evidence="2 3" key="1">
    <citation type="submission" date="2019-08" db="EMBL/GenBank/DDBJ databases">
        <title>Complete genome sequence of Terriglobus albidus strain ORNL.</title>
        <authorList>
            <person name="Podar M."/>
        </authorList>
    </citation>
    <scope>NUCLEOTIDE SEQUENCE [LARGE SCALE GENOMIC DNA]</scope>
    <source>
        <strain evidence="2 3">ORNL</strain>
    </source>
</reference>
<dbReference type="OrthoDB" id="117836at2"/>
<evidence type="ECO:0000256" key="1">
    <source>
        <dbReference type="SAM" id="Phobius"/>
    </source>
</evidence>
<dbReference type="AlphaFoldDB" id="A0A5B9EA98"/>